<dbReference type="EMBL" id="JBHTOH010000089">
    <property type="protein sequence ID" value="MFD1411889.1"/>
    <property type="molecule type" value="Genomic_DNA"/>
</dbReference>
<name>A0ABW4BPN0_9LACO</name>
<evidence type="ECO:0000313" key="2">
    <source>
        <dbReference type="EMBL" id="MFD1411889.1"/>
    </source>
</evidence>
<keyword evidence="1" id="KW-1133">Transmembrane helix</keyword>
<feature type="transmembrane region" description="Helical" evidence="1">
    <location>
        <begin position="34"/>
        <end position="55"/>
    </location>
</feature>
<comment type="caution">
    <text evidence="2">The sequence shown here is derived from an EMBL/GenBank/DDBJ whole genome shotgun (WGS) entry which is preliminary data.</text>
</comment>
<reference evidence="3" key="1">
    <citation type="journal article" date="2019" name="Int. J. Syst. Evol. Microbiol.">
        <title>The Global Catalogue of Microorganisms (GCM) 10K type strain sequencing project: providing services to taxonomists for standard genome sequencing and annotation.</title>
        <authorList>
            <consortium name="The Broad Institute Genomics Platform"/>
            <consortium name="The Broad Institute Genome Sequencing Center for Infectious Disease"/>
            <person name="Wu L."/>
            <person name="Ma J."/>
        </authorList>
    </citation>
    <scope>NUCLEOTIDE SEQUENCE [LARGE SCALE GENOMIC DNA]</scope>
    <source>
        <strain evidence="3">CCM 8937</strain>
    </source>
</reference>
<organism evidence="2 3">
    <name type="scientific">Lapidilactobacillus gannanensis</name>
    <dbReference type="NCBI Taxonomy" id="2486002"/>
    <lineage>
        <taxon>Bacteria</taxon>
        <taxon>Bacillati</taxon>
        <taxon>Bacillota</taxon>
        <taxon>Bacilli</taxon>
        <taxon>Lactobacillales</taxon>
        <taxon>Lactobacillaceae</taxon>
        <taxon>Lapidilactobacillus</taxon>
    </lineage>
</organism>
<evidence type="ECO:0000313" key="3">
    <source>
        <dbReference type="Proteomes" id="UP001597191"/>
    </source>
</evidence>
<sequence>MTNLITVTMVILLLFAVSAMIIAGILAKNKKRQLARACLLLATTFTGIGTLLGSIRPEQPVIFIASLVLILASLIQLILQLRLALKEIGVVESALVKSAKQLNQE</sequence>
<keyword evidence="1" id="KW-0812">Transmembrane</keyword>
<feature type="transmembrane region" description="Helical" evidence="1">
    <location>
        <begin position="6"/>
        <end position="27"/>
    </location>
</feature>
<keyword evidence="3" id="KW-1185">Reference proteome</keyword>
<dbReference type="Proteomes" id="UP001597191">
    <property type="component" value="Unassembled WGS sequence"/>
</dbReference>
<dbReference type="RefSeq" id="WP_125649659.1">
    <property type="nucleotide sequence ID" value="NZ_JBHTOH010000089.1"/>
</dbReference>
<feature type="transmembrane region" description="Helical" evidence="1">
    <location>
        <begin position="61"/>
        <end position="79"/>
    </location>
</feature>
<gene>
    <name evidence="2" type="ORF">ACFQ4R_09865</name>
</gene>
<dbReference type="Gene3D" id="1.10.287.70">
    <property type="match status" value="1"/>
</dbReference>
<accession>A0ABW4BPN0</accession>
<protein>
    <submittedName>
        <fullName evidence="2">Uncharacterized protein</fullName>
    </submittedName>
</protein>
<proteinExistence type="predicted"/>
<evidence type="ECO:0000256" key="1">
    <source>
        <dbReference type="SAM" id="Phobius"/>
    </source>
</evidence>
<keyword evidence="1" id="KW-0472">Membrane</keyword>